<organism evidence="4 5">
    <name type="scientific">Metalysinibacillus jejuensis</name>
    <dbReference type="NCBI Taxonomy" id="914327"/>
    <lineage>
        <taxon>Bacteria</taxon>
        <taxon>Bacillati</taxon>
        <taxon>Bacillota</taxon>
        <taxon>Bacilli</taxon>
        <taxon>Bacillales</taxon>
        <taxon>Caryophanaceae</taxon>
        <taxon>Metalysinibacillus</taxon>
    </lineage>
</organism>
<dbReference type="PANTHER" id="PTHR10655">
    <property type="entry name" value="LYSOPHOSPHOLIPASE-RELATED"/>
    <property type="match status" value="1"/>
</dbReference>
<dbReference type="InterPro" id="IPR050565">
    <property type="entry name" value="LYPA1-2/EST-like"/>
</dbReference>
<comment type="caution">
    <text evidence="4">The sequence shown here is derived from an EMBL/GenBank/DDBJ whole genome shotgun (WGS) entry which is preliminary data.</text>
</comment>
<evidence type="ECO:0000256" key="1">
    <source>
        <dbReference type="ARBA" id="ARBA00006499"/>
    </source>
</evidence>
<dbReference type="AlphaFoldDB" id="A0A921T4I1"/>
<dbReference type="PANTHER" id="PTHR10655:SF17">
    <property type="entry name" value="LYSOPHOSPHOLIPASE-LIKE PROTEIN 1"/>
    <property type="match status" value="1"/>
</dbReference>
<dbReference type="Pfam" id="PF02230">
    <property type="entry name" value="Abhydrolase_2"/>
    <property type="match status" value="1"/>
</dbReference>
<keyword evidence="2 4" id="KW-0378">Hydrolase</keyword>
<proteinExistence type="inferred from homology"/>
<accession>A0A921T4I1</accession>
<dbReference type="SUPFAM" id="SSF53474">
    <property type="entry name" value="alpha/beta-Hydrolases"/>
    <property type="match status" value="1"/>
</dbReference>
<evidence type="ECO:0000313" key="4">
    <source>
        <dbReference type="EMBL" id="HJH10653.1"/>
    </source>
</evidence>
<evidence type="ECO:0000313" key="5">
    <source>
        <dbReference type="Proteomes" id="UP000700212"/>
    </source>
</evidence>
<reference evidence="4" key="2">
    <citation type="submission" date="2021-09" db="EMBL/GenBank/DDBJ databases">
        <authorList>
            <person name="Gilroy R."/>
        </authorList>
    </citation>
    <scope>NUCLEOTIDE SEQUENCE</scope>
    <source>
        <strain evidence="4">CHK160-4876</strain>
    </source>
</reference>
<dbReference type="GO" id="GO:0016787">
    <property type="term" value="F:hydrolase activity"/>
    <property type="evidence" value="ECO:0007669"/>
    <property type="project" value="UniProtKB-KW"/>
</dbReference>
<dbReference type="InterPro" id="IPR029058">
    <property type="entry name" value="AB_hydrolase_fold"/>
</dbReference>
<sequence length="211" mass="23611">MNTPFSFTHYPPKNEQANKQYPALFLLHGMGSNEQDLLQLIDDYPAHIFAIRGPIAHGDGFAFFAIGEEEQPVRAIFDKVIIAFSQFVEQALQHYTIDPMQVYVIGFNQGAALALTCPFVLGNQVTAVAALSGFLPKFVQEDYVKKDISQVAYFISHGIYDYIYPLKEAQEATVFLEACDAAVTLMTYEDGHGVTAQNREDLNRFITQIMA</sequence>
<dbReference type="Proteomes" id="UP000700212">
    <property type="component" value="Unassembled WGS sequence"/>
</dbReference>
<evidence type="ECO:0000256" key="2">
    <source>
        <dbReference type="ARBA" id="ARBA00022801"/>
    </source>
</evidence>
<dbReference type="EMBL" id="DYTV01000035">
    <property type="protein sequence ID" value="HJH10653.1"/>
    <property type="molecule type" value="Genomic_DNA"/>
</dbReference>
<protein>
    <submittedName>
        <fullName evidence="4">Dienelactone hydrolase family protein</fullName>
    </submittedName>
</protein>
<comment type="similarity">
    <text evidence="1">Belongs to the AB hydrolase superfamily. AB hydrolase 2 family.</text>
</comment>
<dbReference type="Gene3D" id="3.40.50.1820">
    <property type="entry name" value="alpha/beta hydrolase"/>
    <property type="match status" value="1"/>
</dbReference>
<reference evidence="4" key="1">
    <citation type="journal article" date="2021" name="PeerJ">
        <title>Extensive microbial diversity within the chicken gut microbiome revealed by metagenomics and culture.</title>
        <authorList>
            <person name="Gilroy R."/>
            <person name="Ravi A."/>
            <person name="Getino M."/>
            <person name="Pursley I."/>
            <person name="Horton D.L."/>
            <person name="Alikhan N.F."/>
            <person name="Baker D."/>
            <person name="Gharbi K."/>
            <person name="Hall N."/>
            <person name="Watson M."/>
            <person name="Adriaenssens E.M."/>
            <person name="Foster-Nyarko E."/>
            <person name="Jarju S."/>
            <person name="Secka A."/>
            <person name="Antonio M."/>
            <person name="Oren A."/>
            <person name="Chaudhuri R.R."/>
            <person name="La Ragione R."/>
            <person name="Hildebrand F."/>
            <person name="Pallen M.J."/>
        </authorList>
    </citation>
    <scope>NUCLEOTIDE SEQUENCE</scope>
    <source>
        <strain evidence="4">CHK160-4876</strain>
    </source>
</reference>
<gene>
    <name evidence="4" type="ORF">K8V30_02975</name>
</gene>
<evidence type="ECO:0000259" key="3">
    <source>
        <dbReference type="Pfam" id="PF02230"/>
    </source>
</evidence>
<dbReference type="InterPro" id="IPR003140">
    <property type="entry name" value="PLipase/COase/thioEstase"/>
</dbReference>
<feature type="domain" description="Phospholipase/carboxylesterase/thioesterase" evidence="3">
    <location>
        <begin position="17"/>
        <end position="208"/>
    </location>
</feature>
<name>A0A921T4I1_9BACL</name>